<sequence>MTKLLGLAATEAATMTAVSLQIWTYKALKSYFDSSSHCAAGEDVVAGDDRDATREDDTVNSLSGELDRDRRNLGMTWSFTWRSRIFLLETMIPGDLGGDRCDFDYYANWSRDAQRSQIFLSNTTICEDLYGYRRDFDYDANWSTMMSQFRR</sequence>
<dbReference type="Proteomes" id="UP001187192">
    <property type="component" value="Unassembled WGS sequence"/>
</dbReference>
<evidence type="ECO:0000313" key="1">
    <source>
        <dbReference type="EMBL" id="GMN19176.1"/>
    </source>
</evidence>
<gene>
    <name evidence="1" type="ORF">TIFTF001_049897</name>
</gene>
<dbReference type="AlphaFoldDB" id="A0AA87Z753"/>
<reference evidence="1" key="1">
    <citation type="submission" date="2023-07" db="EMBL/GenBank/DDBJ databases">
        <title>draft genome sequence of fig (Ficus carica).</title>
        <authorList>
            <person name="Takahashi T."/>
            <person name="Nishimura K."/>
        </authorList>
    </citation>
    <scope>NUCLEOTIDE SEQUENCE</scope>
</reference>
<keyword evidence="2" id="KW-1185">Reference proteome</keyword>
<dbReference type="EMBL" id="BTGU01007556">
    <property type="protein sequence ID" value="GMN19176.1"/>
    <property type="molecule type" value="Genomic_DNA"/>
</dbReference>
<protein>
    <submittedName>
        <fullName evidence="1">Uncharacterized protein</fullName>
    </submittedName>
</protein>
<comment type="caution">
    <text evidence="1">The sequence shown here is derived from an EMBL/GenBank/DDBJ whole genome shotgun (WGS) entry which is preliminary data.</text>
</comment>
<accession>A0AA87Z753</accession>
<organism evidence="1 2">
    <name type="scientific">Ficus carica</name>
    <name type="common">Common fig</name>
    <dbReference type="NCBI Taxonomy" id="3494"/>
    <lineage>
        <taxon>Eukaryota</taxon>
        <taxon>Viridiplantae</taxon>
        <taxon>Streptophyta</taxon>
        <taxon>Embryophyta</taxon>
        <taxon>Tracheophyta</taxon>
        <taxon>Spermatophyta</taxon>
        <taxon>Magnoliopsida</taxon>
        <taxon>eudicotyledons</taxon>
        <taxon>Gunneridae</taxon>
        <taxon>Pentapetalae</taxon>
        <taxon>rosids</taxon>
        <taxon>fabids</taxon>
        <taxon>Rosales</taxon>
        <taxon>Moraceae</taxon>
        <taxon>Ficeae</taxon>
        <taxon>Ficus</taxon>
    </lineage>
</organism>
<name>A0AA87Z753_FICCA</name>
<proteinExistence type="predicted"/>
<evidence type="ECO:0000313" key="2">
    <source>
        <dbReference type="Proteomes" id="UP001187192"/>
    </source>
</evidence>